<protein>
    <submittedName>
        <fullName evidence="2">Formate dehydrogenase region TAT target</fullName>
    </submittedName>
</protein>
<name>E1SNX2_FERBD</name>
<dbReference type="InterPro" id="IPR006311">
    <property type="entry name" value="TAT_signal"/>
</dbReference>
<dbReference type="NCBIfam" id="TIGR02811">
    <property type="entry name" value="formate_TAT"/>
    <property type="match status" value="1"/>
</dbReference>
<dbReference type="HOGENOM" id="CLU_180794_1_0_6"/>
<evidence type="ECO:0000313" key="3">
    <source>
        <dbReference type="Proteomes" id="UP000006683"/>
    </source>
</evidence>
<gene>
    <name evidence="2" type="ordered locus">Fbal_3583</name>
</gene>
<dbReference type="Proteomes" id="UP000006683">
    <property type="component" value="Chromosome"/>
</dbReference>
<evidence type="ECO:0000256" key="1">
    <source>
        <dbReference type="SAM" id="SignalP"/>
    </source>
</evidence>
<dbReference type="EMBL" id="CP002209">
    <property type="protein sequence ID" value="ADN77779.1"/>
    <property type="molecule type" value="Genomic_DNA"/>
</dbReference>
<dbReference type="RefSeq" id="WP_013347085.1">
    <property type="nucleotide sequence ID" value="NC_014541.1"/>
</dbReference>
<feature type="chain" id="PRO_5003150992" evidence="1">
    <location>
        <begin position="36"/>
        <end position="65"/>
    </location>
</feature>
<dbReference type="GeneID" id="67183787"/>
<feature type="signal peptide" evidence="1">
    <location>
        <begin position="1"/>
        <end position="35"/>
    </location>
</feature>
<dbReference type="InterPro" id="IPR014177">
    <property type="entry name" value="Formate_DH_TAT-contain"/>
</dbReference>
<dbReference type="KEGG" id="fbl:Fbal_3583"/>
<dbReference type="PIRSF" id="PIRSF036704">
    <property type="entry name" value="UCP036704"/>
    <property type="match status" value="1"/>
</dbReference>
<dbReference type="AlphaFoldDB" id="E1SNX2"/>
<dbReference type="STRING" id="550540.Fbal_3583"/>
<keyword evidence="1" id="KW-0732">Signal</keyword>
<evidence type="ECO:0000313" key="2">
    <source>
        <dbReference type="EMBL" id="ADN77779.1"/>
    </source>
</evidence>
<dbReference type="PROSITE" id="PS51318">
    <property type="entry name" value="TAT"/>
    <property type="match status" value="1"/>
</dbReference>
<organism evidence="2 3">
    <name type="scientific">Ferrimonas balearica (strain DSM 9799 / CCM 4581 / KCTC 23876 / PAT)</name>
    <dbReference type="NCBI Taxonomy" id="550540"/>
    <lineage>
        <taxon>Bacteria</taxon>
        <taxon>Pseudomonadati</taxon>
        <taxon>Pseudomonadota</taxon>
        <taxon>Gammaproteobacteria</taxon>
        <taxon>Alteromonadales</taxon>
        <taxon>Ferrimonadaceae</taxon>
        <taxon>Ferrimonas</taxon>
    </lineage>
</organism>
<accession>E1SNX2</accession>
<reference evidence="2 3" key="1">
    <citation type="journal article" date="2010" name="Stand. Genomic Sci.">
        <title>Complete genome sequence of Ferrimonas balearica type strain (PAT).</title>
        <authorList>
            <person name="Nolan M."/>
            <person name="Sikorski J."/>
            <person name="Davenport K."/>
            <person name="Lucas S."/>
            <person name="Glavina Del Rio T."/>
            <person name="Tice H."/>
            <person name="Cheng J."/>
            <person name="Goodwin L."/>
            <person name="Pitluck S."/>
            <person name="Liolios K."/>
            <person name="Ivanova N."/>
            <person name="Mavromatis K."/>
            <person name="Ovchinnikova G."/>
            <person name="Pati A."/>
            <person name="Chen A."/>
            <person name="Palaniappan K."/>
            <person name="Land M."/>
            <person name="Hauser L."/>
            <person name="Chang Y."/>
            <person name="Jeffries C."/>
            <person name="Tapia R."/>
            <person name="Brettin T."/>
            <person name="Detter J."/>
            <person name="Han C."/>
            <person name="Yasawong M."/>
            <person name="Rohde M."/>
            <person name="Tindall B."/>
            <person name="Goker M."/>
            <person name="Woyke T."/>
            <person name="Bristow J."/>
            <person name="Eisen J."/>
            <person name="Markowitz V."/>
            <person name="Hugenholtz P."/>
            <person name="Kyrpides N."/>
            <person name="Klenk H."/>
            <person name="Lapidus A."/>
        </authorList>
    </citation>
    <scope>NUCLEOTIDE SEQUENCE [LARGE SCALE GENOMIC DNA]</scope>
    <source>
        <strain evidence="3">DSM 9799 / CCM 4581 / KCTC 23876 / PAT</strain>
    </source>
</reference>
<proteinExistence type="predicted"/>
<keyword evidence="3" id="KW-1185">Reference proteome</keyword>
<sequence>MKTEKPLARRQFLKTLATGTAAAGAAMAAAPAVMAADASTTGDSKTTGYRESEHVRRYYAAARGQ</sequence>